<evidence type="ECO:0000259" key="6">
    <source>
        <dbReference type="Pfam" id="PF01694"/>
    </source>
</evidence>
<dbReference type="Pfam" id="PF01694">
    <property type="entry name" value="Rhomboid"/>
    <property type="match status" value="1"/>
</dbReference>
<comment type="caution">
    <text evidence="7">The sequence shown here is derived from an EMBL/GenBank/DDBJ whole genome shotgun (WGS) entry which is preliminary data.</text>
</comment>
<accession>A0A095USC0</accession>
<evidence type="ECO:0000256" key="5">
    <source>
        <dbReference type="SAM" id="Phobius"/>
    </source>
</evidence>
<dbReference type="SUPFAM" id="SSF144091">
    <property type="entry name" value="Rhomboid-like"/>
    <property type="match status" value="1"/>
</dbReference>
<keyword evidence="8" id="KW-1185">Reference proteome</keyword>
<dbReference type="AlphaFoldDB" id="A0A095USC0"/>
<protein>
    <recommendedName>
        <fullName evidence="6">Peptidase S54 rhomboid domain-containing protein</fullName>
    </recommendedName>
</protein>
<dbReference type="eggNOG" id="COG0705">
    <property type="taxonomic scope" value="Bacteria"/>
</dbReference>
<dbReference type="PANTHER" id="PTHR43066:SF5">
    <property type="entry name" value="RHOMBOID-LIKE PROTEIN 11, CHLOROPLASTIC-RELATED"/>
    <property type="match status" value="1"/>
</dbReference>
<dbReference type="InterPro" id="IPR022764">
    <property type="entry name" value="Peptidase_S54_rhomboid_dom"/>
</dbReference>
<dbReference type="PANTHER" id="PTHR43066">
    <property type="entry name" value="RHOMBOID-RELATED PROTEIN"/>
    <property type="match status" value="1"/>
</dbReference>
<feature type="transmembrane region" description="Helical" evidence="5">
    <location>
        <begin position="108"/>
        <end position="126"/>
    </location>
</feature>
<dbReference type="PATRIC" id="fig|1177154.3.peg.1348"/>
<evidence type="ECO:0000313" key="7">
    <source>
        <dbReference type="EMBL" id="KGD65430.1"/>
    </source>
</evidence>
<gene>
    <name evidence="7" type="ORF">Y5S_01323</name>
</gene>
<dbReference type="RefSeq" id="WP_035231495.1">
    <property type="nucleotide sequence ID" value="NZ_ARXV01000004.1"/>
</dbReference>
<keyword evidence="4 5" id="KW-0472">Membrane</keyword>
<evidence type="ECO:0000256" key="4">
    <source>
        <dbReference type="ARBA" id="ARBA00023136"/>
    </source>
</evidence>
<keyword evidence="3 5" id="KW-1133">Transmembrane helix</keyword>
<sequence>MQPRDKKLRPQFIAFALVLAVLGFAHQWVNPWLAFDRAAIDSGQAWRIVTCHLVHLNHWHLLLNLSGLLLCGYFFEDLLDRFRFWGWLLFCGVAAGMALYFIDGRLQHYVGLSGILHGLLILCLLLGWRGNPVLHSVVLAVIVGRLVSEHLPGYDVDYLQGWINGRVYVNAHLYGAISGVVLWGLIKGGEGFVGRREQAE</sequence>
<evidence type="ECO:0000256" key="3">
    <source>
        <dbReference type="ARBA" id="ARBA00022989"/>
    </source>
</evidence>
<feature type="transmembrane region" description="Helical" evidence="5">
    <location>
        <begin position="168"/>
        <end position="186"/>
    </location>
</feature>
<organism evidence="7 8">
    <name type="scientific">Alcanivorax nanhaiticus</name>
    <dbReference type="NCBI Taxonomy" id="1177154"/>
    <lineage>
        <taxon>Bacteria</taxon>
        <taxon>Pseudomonadati</taxon>
        <taxon>Pseudomonadota</taxon>
        <taxon>Gammaproteobacteria</taxon>
        <taxon>Oceanospirillales</taxon>
        <taxon>Alcanivoracaceae</taxon>
        <taxon>Alcanivorax</taxon>
    </lineage>
</organism>
<feature type="transmembrane region" description="Helical" evidence="5">
    <location>
        <begin position="82"/>
        <end position="102"/>
    </location>
</feature>
<reference evidence="7 8" key="1">
    <citation type="submission" date="2012-09" db="EMBL/GenBank/DDBJ databases">
        <title>Genome Sequence of alkane-degrading Bacterium Alcanivorax sp. 19-m-6.</title>
        <authorList>
            <person name="Lai Q."/>
            <person name="Shao Z."/>
        </authorList>
    </citation>
    <scope>NUCLEOTIDE SEQUENCE [LARGE SCALE GENOMIC DNA]</scope>
    <source>
        <strain evidence="7 8">19-m-6</strain>
    </source>
</reference>
<dbReference type="GO" id="GO:0016020">
    <property type="term" value="C:membrane"/>
    <property type="evidence" value="ECO:0007669"/>
    <property type="project" value="UniProtKB-SubCell"/>
</dbReference>
<evidence type="ECO:0000313" key="8">
    <source>
        <dbReference type="Proteomes" id="UP000029444"/>
    </source>
</evidence>
<comment type="subcellular location">
    <subcellularLocation>
        <location evidence="1">Membrane</location>
        <topology evidence="1">Multi-pass membrane protein</topology>
    </subcellularLocation>
</comment>
<proteinExistence type="predicted"/>
<feature type="domain" description="Peptidase S54 rhomboid" evidence="6">
    <location>
        <begin position="43"/>
        <end position="182"/>
    </location>
</feature>
<dbReference type="Proteomes" id="UP000029444">
    <property type="component" value="Unassembled WGS sequence"/>
</dbReference>
<name>A0A095USC0_9GAMM</name>
<dbReference type="InterPro" id="IPR035952">
    <property type="entry name" value="Rhomboid-like_sf"/>
</dbReference>
<dbReference type="EMBL" id="ARXV01000004">
    <property type="protein sequence ID" value="KGD65430.1"/>
    <property type="molecule type" value="Genomic_DNA"/>
</dbReference>
<dbReference type="GO" id="GO:0004252">
    <property type="term" value="F:serine-type endopeptidase activity"/>
    <property type="evidence" value="ECO:0007669"/>
    <property type="project" value="InterPro"/>
</dbReference>
<dbReference type="InterPro" id="IPR023826">
    <property type="entry name" value="Rhom-like_SP_proteobac"/>
</dbReference>
<evidence type="ECO:0000256" key="2">
    <source>
        <dbReference type="ARBA" id="ARBA00022692"/>
    </source>
</evidence>
<dbReference type="Gene3D" id="1.20.1540.10">
    <property type="entry name" value="Rhomboid-like"/>
    <property type="match status" value="1"/>
</dbReference>
<dbReference type="OrthoDB" id="196054at2"/>
<keyword evidence="2 5" id="KW-0812">Transmembrane</keyword>
<dbReference type="NCBIfam" id="TIGR03902">
    <property type="entry name" value="rhom_GG_sort"/>
    <property type="match status" value="1"/>
</dbReference>
<feature type="transmembrane region" description="Helical" evidence="5">
    <location>
        <begin position="12"/>
        <end position="29"/>
    </location>
</feature>
<evidence type="ECO:0000256" key="1">
    <source>
        <dbReference type="ARBA" id="ARBA00004141"/>
    </source>
</evidence>
<dbReference type="STRING" id="1177154.Y5S_01323"/>